<keyword evidence="17" id="KW-1185">Reference proteome</keyword>
<dbReference type="PANTHER" id="PTHR30098">
    <property type="entry name" value="LEUCYL/PHENYLALANYL-TRNA--PROTEIN TRANSFERASE"/>
    <property type="match status" value="1"/>
</dbReference>
<reference evidence="16 17" key="1">
    <citation type="submission" date="2014-12" db="EMBL/GenBank/DDBJ databases">
        <title>Genomes of Geoalkalibacter ferrihydriticus and Geoalkalibacter subterraneus, two haloalkaliphilic metal-reducing members of the Geobacteraceae.</title>
        <authorList>
            <person name="Badalamenti J.P."/>
            <person name="Torres C.I."/>
            <person name="Krajmalnik-Brown R."/>
            <person name="Bond D.R."/>
        </authorList>
    </citation>
    <scope>NUCLEOTIDE SEQUENCE [LARGE SCALE GENOMIC DNA]</scope>
    <source>
        <strain evidence="16 17">DSM 17813</strain>
    </source>
</reference>
<evidence type="ECO:0000256" key="3">
    <source>
        <dbReference type="ARBA" id="ARBA00022679"/>
    </source>
</evidence>
<dbReference type="GO" id="GO:0008914">
    <property type="term" value="F:leucyl-tRNA--protein transferase activity"/>
    <property type="evidence" value="ECO:0007669"/>
    <property type="project" value="UniProtKB-UniRule"/>
</dbReference>
<dbReference type="NCBIfam" id="TIGR00667">
    <property type="entry name" value="aat"/>
    <property type="match status" value="1"/>
</dbReference>
<evidence type="ECO:0000313" key="16">
    <source>
        <dbReference type="EMBL" id="KIH75609.1"/>
    </source>
</evidence>
<sequence>MPVYQLIADPVFPPVELAEEGGLLAVGGDLNPQRLLLAYSMGIFPWFNEGDPILWWSPDPRFILELNELRISRSLAKILRRKLFTVTFDQAFEQVIDACAGVRAQAEGTWITPEMKASYLRLHEMGHAHSAEIWRDGDLVGGLYGVCLGRCFFGESMFHRVTDASKVALVALVERLKARDFELLDCQMASAHLSSLGARAIPRNAFLQRLRRGGVMPSAHPQTGDFS</sequence>
<evidence type="ECO:0000256" key="15">
    <source>
        <dbReference type="HAMAP-Rule" id="MF_00688"/>
    </source>
</evidence>
<gene>
    <name evidence="15" type="primary">aat</name>
    <name evidence="16" type="ORF">GFER_15855</name>
</gene>
<protein>
    <recommendedName>
        <fullName evidence="11 15">Leucyl/phenylalanyl-tRNA--protein transferase</fullName>
        <ecNumber evidence="10 15">2.3.2.6</ecNumber>
    </recommendedName>
    <alternativeName>
        <fullName evidence="12 15">L/F-transferase</fullName>
    </alternativeName>
    <alternativeName>
        <fullName evidence="13 15">Leucyltransferase</fullName>
    </alternativeName>
    <alternativeName>
        <fullName evidence="14 15">Phenyalanyltransferase</fullName>
    </alternativeName>
</protein>
<dbReference type="Gene3D" id="3.40.630.70">
    <property type="entry name" value="Leucyl/phenylalanyl-tRNA-protein transferase, C-terminal domain"/>
    <property type="match status" value="1"/>
</dbReference>
<dbReference type="PANTHER" id="PTHR30098:SF2">
    <property type="entry name" value="LEUCYL_PHENYLALANYL-TRNA--PROTEIN TRANSFERASE"/>
    <property type="match status" value="1"/>
</dbReference>
<dbReference type="GO" id="GO:0005737">
    <property type="term" value="C:cytoplasm"/>
    <property type="evidence" value="ECO:0007669"/>
    <property type="project" value="UniProtKB-SubCell"/>
</dbReference>
<comment type="catalytic activity">
    <reaction evidence="6 15">
        <text>N-terminal L-arginyl-[protein] + L-leucyl-tRNA(Leu) = N-terminal L-leucyl-L-arginyl-[protein] + tRNA(Leu) + H(+)</text>
        <dbReference type="Rhea" id="RHEA:50416"/>
        <dbReference type="Rhea" id="RHEA-COMP:9613"/>
        <dbReference type="Rhea" id="RHEA-COMP:9622"/>
        <dbReference type="Rhea" id="RHEA-COMP:12672"/>
        <dbReference type="Rhea" id="RHEA-COMP:12673"/>
        <dbReference type="ChEBI" id="CHEBI:15378"/>
        <dbReference type="ChEBI" id="CHEBI:64719"/>
        <dbReference type="ChEBI" id="CHEBI:78442"/>
        <dbReference type="ChEBI" id="CHEBI:78494"/>
        <dbReference type="ChEBI" id="CHEBI:133044"/>
        <dbReference type="EC" id="2.3.2.6"/>
    </reaction>
</comment>
<dbReference type="Pfam" id="PF03588">
    <property type="entry name" value="Leu_Phe_trans"/>
    <property type="match status" value="1"/>
</dbReference>
<dbReference type="Proteomes" id="UP000035068">
    <property type="component" value="Unassembled WGS sequence"/>
</dbReference>
<comment type="subcellular location">
    <subcellularLocation>
        <location evidence="1 15">Cytoplasm</location>
    </subcellularLocation>
</comment>
<dbReference type="RefSeq" id="WP_040100957.1">
    <property type="nucleotide sequence ID" value="NZ_JWJD01000009.1"/>
</dbReference>
<dbReference type="EC" id="2.3.2.6" evidence="10 15"/>
<dbReference type="FunFam" id="3.30.70.3550:FF:000001">
    <property type="entry name" value="Leucyl/phenylalanyl-tRNA--protein transferase"/>
    <property type="match status" value="1"/>
</dbReference>
<evidence type="ECO:0000256" key="4">
    <source>
        <dbReference type="ARBA" id="ARBA00023315"/>
    </source>
</evidence>
<dbReference type="InterPro" id="IPR016181">
    <property type="entry name" value="Acyl_CoA_acyltransferase"/>
</dbReference>
<keyword evidence="3 15" id="KW-0808">Transferase</keyword>
<evidence type="ECO:0000256" key="11">
    <source>
        <dbReference type="ARBA" id="ARBA00074372"/>
    </source>
</evidence>
<evidence type="ECO:0000256" key="13">
    <source>
        <dbReference type="ARBA" id="ARBA00077165"/>
    </source>
</evidence>
<evidence type="ECO:0000313" key="17">
    <source>
        <dbReference type="Proteomes" id="UP000035068"/>
    </source>
</evidence>
<dbReference type="InterPro" id="IPR004616">
    <property type="entry name" value="Leu/Phe-tRNA_Trfase"/>
</dbReference>
<dbReference type="GO" id="GO:0030163">
    <property type="term" value="P:protein catabolic process"/>
    <property type="evidence" value="ECO:0007669"/>
    <property type="project" value="UniProtKB-UniRule"/>
</dbReference>
<dbReference type="InterPro" id="IPR042221">
    <property type="entry name" value="Leu/Phe-tRNA_Trfase_N"/>
</dbReference>
<evidence type="ECO:0000256" key="12">
    <source>
        <dbReference type="ARBA" id="ARBA00077136"/>
    </source>
</evidence>
<evidence type="ECO:0000256" key="6">
    <source>
        <dbReference type="ARBA" id="ARBA00050652"/>
    </source>
</evidence>
<evidence type="ECO:0000256" key="9">
    <source>
        <dbReference type="ARBA" id="ARBA00061535"/>
    </source>
</evidence>
<proteinExistence type="inferred from homology"/>
<organism evidence="16 17">
    <name type="scientific">Geoalkalibacter ferrihydriticus DSM 17813</name>
    <dbReference type="NCBI Taxonomy" id="1121915"/>
    <lineage>
        <taxon>Bacteria</taxon>
        <taxon>Pseudomonadati</taxon>
        <taxon>Thermodesulfobacteriota</taxon>
        <taxon>Desulfuromonadia</taxon>
        <taxon>Desulfuromonadales</taxon>
        <taxon>Geoalkalibacteraceae</taxon>
        <taxon>Geoalkalibacter</taxon>
    </lineage>
</organism>
<dbReference type="Gene3D" id="3.30.70.3550">
    <property type="entry name" value="Leucyl/phenylalanyl-tRNA-protein transferase, N-terminal domain"/>
    <property type="match status" value="1"/>
</dbReference>
<comment type="catalytic activity">
    <reaction evidence="5 15">
        <text>L-phenylalanyl-tRNA(Phe) + an N-terminal L-alpha-aminoacyl-[protein] = an N-terminal L-phenylalanyl-L-alpha-aminoacyl-[protein] + tRNA(Phe)</text>
        <dbReference type="Rhea" id="RHEA:43632"/>
        <dbReference type="Rhea" id="RHEA-COMP:9668"/>
        <dbReference type="Rhea" id="RHEA-COMP:9699"/>
        <dbReference type="Rhea" id="RHEA-COMP:10636"/>
        <dbReference type="Rhea" id="RHEA-COMP:10637"/>
        <dbReference type="ChEBI" id="CHEBI:78442"/>
        <dbReference type="ChEBI" id="CHEBI:78531"/>
        <dbReference type="ChEBI" id="CHEBI:78597"/>
        <dbReference type="ChEBI" id="CHEBI:83561"/>
        <dbReference type="EC" id="2.3.2.6"/>
    </reaction>
</comment>
<name>A0A0C2DQD6_9BACT</name>
<dbReference type="InterPro" id="IPR042203">
    <property type="entry name" value="Leu/Phe-tRNA_Trfase_C"/>
</dbReference>
<comment type="similarity">
    <text evidence="9 15">Belongs to the L/F-transferase family.</text>
</comment>
<comment type="catalytic activity">
    <reaction evidence="7 15">
        <text>N-terminal L-lysyl-[protein] + L-leucyl-tRNA(Leu) = N-terminal L-leucyl-L-lysyl-[protein] + tRNA(Leu) + H(+)</text>
        <dbReference type="Rhea" id="RHEA:12340"/>
        <dbReference type="Rhea" id="RHEA-COMP:9613"/>
        <dbReference type="Rhea" id="RHEA-COMP:9622"/>
        <dbReference type="Rhea" id="RHEA-COMP:12670"/>
        <dbReference type="Rhea" id="RHEA-COMP:12671"/>
        <dbReference type="ChEBI" id="CHEBI:15378"/>
        <dbReference type="ChEBI" id="CHEBI:65249"/>
        <dbReference type="ChEBI" id="CHEBI:78442"/>
        <dbReference type="ChEBI" id="CHEBI:78494"/>
        <dbReference type="ChEBI" id="CHEBI:133043"/>
        <dbReference type="EC" id="2.3.2.6"/>
    </reaction>
</comment>
<dbReference type="AlphaFoldDB" id="A0A0C2DQD6"/>
<comment type="caution">
    <text evidence="16">The sequence shown here is derived from an EMBL/GenBank/DDBJ whole genome shotgun (WGS) entry which is preliminary data.</text>
</comment>
<evidence type="ECO:0000256" key="10">
    <source>
        <dbReference type="ARBA" id="ARBA00066767"/>
    </source>
</evidence>
<evidence type="ECO:0000256" key="7">
    <source>
        <dbReference type="ARBA" id="ARBA00051538"/>
    </source>
</evidence>
<evidence type="ECO:0000256" key="8">
    <source>
        <dbReference type="ARBA" id="ARBA00054043"/>
    </source>
</evidence>
<dbReference type="EMBL" id="JWJD01000009">
    <property type="protein sequence ID" value="KIH75609.1"/>
    <property type="molecule type" value="Genomic_DNA"/>
</dbReference>
<accession>A0A0C2DQD6</accession>
<evidence type="ECO:0000256" key="2">
    <source>
        <dbReference type="ARBA" id="ARBA00022490"/>
    </source>
</evidence>
<keyword evidence="2 15" id="KW-0963">Cytoplasm</keyword>
<evidence type="ECO:0000256" key="1">
    <source>
        <dbReference type="ARBA" id="ARBA00004496"/>
    </source>
</evidence>
<keyword evidence="4 15" id="KW-0012">Acyltransferase</keyword>
<comment type="function">
    <text evidence="8 15">Functions in the N-end rule pathway of protein degradation where it conjugates Leu, Phe and, less efficiently, Met from aminoacyl-tRNAs to the N-termini of proteins containing an N-terminal arginine or lysine.</text>
</comment>
<dbReference type="HAMAP" id="MF_00688">
    <property type="entry name" value="Leu_Phe_trans"/>
    <property type="match status" value="1"/>
</dbReference>
<evidence type="ECO:0000256" key="5">
    <source>
        <dbReference type="ARBA" id="ARBA00050607"/>
    </source>
</evidence>
<dbReference type="FunFam" id="3.40.630.70:FF:000001">
    <property type="entry name" value="Leucyl/phenylalanyl-tRNA--protein transferase"/>
    <property type="match status" value="1"/>
</dbReference>
<dbReference type="SUPFAM" id="SSF55729">
    <property type="entry name" value="Acyl-CoA N-acyltransferases (Nat)"/>
    <property type="match status" value="1"/>
</dbReference>
<evidence type="ECO:0000256" key="14">
    <source>
        <dbReference type="ARBA" id="ARBA00083640"/>
    </source>
</evidence>